<sequence length="103" mass="11627">MRLIKPTDFEGENPWDALDIEKIANATVRLHWTDQPYIWHVNDGAEVFVLLDGRVDMHVREDGQEKILSLSPGDIFHAEAGDEHKAVPLTLARILVIETEGSI</sequence>
<name>A0A845MG96_9PROT</name>
<reference evidence="1 2" key="1">
    <citation type="journal article" date="2014" name="Int. J. Syst. Evol. Microbiol.">
        <title>Sneathiella chungangensis sp. nov., isolated from a marine sand, and emended description of the genus Sneathiella.</title>
        <authorList>
            <person name="Siamphan C."/>
            <person name="Kim H."/>
            <person name="Lee J.S."/>
            <person name="Kim W."/>
        </authorList>
    </citation>
    <scope>NUCLEOTIDE SEQUENCE [LARGE SCALE GENOMIC DNA]</scope>
    <source>
        <strain evidence="1 2">KCTC 32476</strain>
    </source>
</reference>
<organism evidence="1 2">
    <name type="scientific">Sneathiella chungangensis</name>
    <dbReference type="NCBI Taxonomy" id="1418234"/>
    <lineage>
        <taxon>Bacteria</taxon>
        <taxon>Pseudomonadati</taxon>
        <taxon>Pseudomonadota</taxon>
        <taxon>Alphaproteobacteria</taxon>
        <taxon>Sneathiellales</taxon>
        <taxon>Sneathiellaceae</taxon>
        <taxon>Sneathiella</taxon>
    </lineage>
</organism>
<evidence type="ECO:0000313" key="1">
    <source>
        <dbReference type="EMBL" id="MZR23008.1"/>
    </source>
</evidence>
<accession>A0A845MG96</accession>
<dbReference type="RefSeq" id="WP_161339491.1">
    <property type="nucleotide sequence ID" value="NZ_JBHSDG010000003.1"/>
</dbReference>
<dbReference type="OrthoDB" id="3829432at2"/>
<dbReference type="Proteomes" id="UP000445696">
    <property type="component" value="Unassembled WGS sequence"/>
</dbReference>
<dbReference type="InterPro" id="IPR014710">
    <property type="entry name" value="RmlC-like_jellyroll"/>
</dbReference>
<dbReference type="Gene3D" id="2.60.120.10">
    <property type="entry name" value="Jelly Rolls"/>
    <property type="match status" value="1"/>
</dbReference>
<proteinExistence type="predicted"/>
<dbReference type="InterPro" id="IPR011051">
    <property type="entry name" value="RmlC_Cupin_sf"/>
</dbReference>
<gene>
    <name evidence="1" type="ORF">GQF03_11785</name>
</gene>
<comment type="caution">
    <text evidence="1">The sequence shown here is derived from an EMBL/GenBank/DDBJ whole genome shotgun (WGS) entry which is preliminary data.</text>
</comment>
<protein>
    <submittedName>
        <fullName evidence="1">Cupin</fullName>
    </submittedName>
</protein>
<evidence type="ECO:0000313" key="2">
    <source>
        <dbReference type="Proteomes" id="UP000445696"/>
    </source>
</evidence>
<dbReference type="AlphaFoldDB" id="A0A845MG96"/>
<keyword evidence="2" id="KW-1185">Reference proteome</keyword>
<dbReference type="SUPFAM" id="SSF51182">
    <property type="entry name" value="RmlC-like cupins"/>
    <property type="match status" value="1"/>
</dbReference>
<dbReference type="EMBL" id="WTVA01000014">
    <property type="protein sequence ID" value="MZR23008.1"/>
    <property type="molecule type" value="Genomic_DNA"/>
</dbReference>